<dbReference type="Gene3D" id="1.20.1290.10">
    <property type="entry name" value="AhpD-like"/>
    <property type="match status" value="1"/>
</dbReference>
<protein>
    <submittedName>
        <fullName evidence="1">Carboxymuconolactone decarboxylase family protein</fullName>
    </submittedName>
</protein>
<organism evidence="1 2">
    <name type="scientific">Flavobacterium cupriresistens</name>
    <dbReference type="NCBI Taxonomy" id="2893885"/>
    <lineage>
        <taxon>Bacteria</taxon>
        <taxon>Pseudomonadati</taxon>
        <taxon>Bacteroidota</taxon>
        <taxon>Flavobacteriia</taxon>
        <taxon>Flavobacteriales</taxon>
        <taxon>Flavobacteriaceae</taxon>
        <taxon>Flavobacterium</taxon>
    </lineage>
</organism>
<gene>
    <name evidence="1" type="ORF">SGQ83_05625</name>
</gene>
<evidence type="ECO:0000313" key="2">
    <source>
        <dbReference type="Proteomes" id="UP001273350"/>
    </source>
</evidence>
<keyword evidence="2" id="KW-1185">Reference proteome</keyword>
<comment type="caution">
    <text evidence="1">The sequence shown here is derived from an EMBL/GenBank/DDBJ whole genome shotgun (WGS) entry which is preliminary data.</text>
</comment>
<reference evidence="1 2" key="1">
    <citation type="submission" date="2023-11" db="EMBL/GenBank/DDBJ databases">
        <title>Unpublished Manusciprt.</title>
        <authorList>
            <person name="Saticioglu I.B."/>
            <person name="Ay H."/>
            <person name="Ajmi N."/>
            <person name="Altun S."/>
            <person name="Duman M."/>
        </authorList>
    </citation>
    <scope>NUCLEOTIDE SEQUENCE [LARGE SCALE GENOMIC DNA]</scope>
    <source>
        <strain evidence="1 2">Fl-318</strain>
    </source>
</reference>
<name>A0ABU4R8A6_9FLAO</name>
<dbReference type="EMBL" id="JAWXVI010000003">
    <property type="protein sequence ID" value="MDX6188819.1"/>
    <property type="molecule type" value="Genomic_DNA"/>
</dbReference>
<evidence type="ECO:0000313" key="1">
    <source>
        <dbReference type="EMBL" id="MDX6188819.1"/>
    </source>
</evidence>
<dbReference type="RefSeq" id="WP_230004664.1">
    <property type="nucleotide sequence ID" value="NZ_CP087134.1"/>
</dbReference>
<dbReference type="Proteomes" id="UP001273350">
    <property type="component" value="Unassembled WGS sequence"/>
</dbReference>
<sequence>MTRINFAENGKTSFEKLIGHNTQILEKWIELEESFWKKTSLDKDLLEQIRRAMAFENGCEYCMVKGGRPNFDQTKIKTATVTAFVELFCKDHQSISNVHFEMLKEFFSEKEISELCTFIAFISASQKLGKIFNLTENYQLNAVVQLKDLNL</sequence>
<proteinExistence type="predicted"/>
<dbReference type="SUPFAM" id="SSF69118">
    <property type="entry name" value="AhpD-like"/>
    <property type="match status" value="1"/>
</dbReference>
<accession>A0ABU4R8A6</accession>
<dbReference type="InterPro" id="IPR029032">
    <property type="entry name" value="AhpD-like"/>
</dbReference>